<dbReference type="InterPro" id="IPR050950">
    <property type="entry name" value="HTH-type_LysR_regulators"/>
</dbReference>
<dbReference type="EMBL" id="BMGR01000003">
    <property type="protein sequence ID" value="GGF97408.1"/>
    <property type="molecule type" value="Genomic_DNA"/>
</dbReference>
<dbReference type="PRINTS" id="PR00039">
    <property type="entry name" value="HTHLYSR"/>
</dbReference>
<evidence type="ECO:0000259" key="5">
    <source>
        <dbReference type="PROSITE" id="PS50931"/>
    </source>
</evidence>
<dbReference type="Pfam" id="PF00126">
    <property type="entry name" value="HTH_1"/>
    <property type="match status" value="1"/>
</dbReference>
<dbReference type="PANTHER" id="PTHR30419">
    <property type="entry name" value="HTH-TYPE TRANSCRIPTIONAL REGULATOR YBHD"/>
    <property type="match status" value="1"/>
</dbReference>
<evidence type="ECO:0000313" key="6">
    <source>
        <dbReference type="EMBL" id="GGF97408.1"/>
    </source>
</evidence>
<dbReference type="AlphaFoldDB" id="A0A917CUQ6"/>
<evidence type="ECO:0000256" key="1">
    <source>
        <dbReference type="ARBA" id="ARBA00009437"/>
    </source>
</evidence>
<dbReference type="GO" id="GO:0003700">
    <property type="term" value="F:DNA-binding transcription factor activity"/>
    <property type="evidence" value="ECO:0007669"/>
    <property type="project" value="InterPro"/>
</dbReference>
<feature type="domain" description="HTH lysR-type" evidence="5">
    <location>
        <begin position="1"/>
        <end position="58"/>
    </location>
</feature>
<evidence type="ECO:0000256" key="3">
    <source>
        <dbReference type="ARBA" id="ARBA00023125"/>
    </source>
</evidence>
<dbReference type="InterPro" id="IPR036388">
    <property type="entry name" value="WH-like_DNA-bd_sf"/>
</dbReference>
<dbReference type="RefSeq" id="WP_188530150.1">
    <property type="nucleotide sequence ID" value="NZ_BMGR01000003.1"/>
</dbReference>
<keyword evidence="2" id="KW-0805">Transcription regulation</keyword>
<dbReference type="GO" id="GO:0003677">
    <property type="term" value="F:DNA binding"/>
    <property type="evidence" value="ECO:0007669"/>
    <property type="project" value="UniProtKB-KW"/>
</dbReference>
<dbReference type="InterPro" id="IPR005119">
    <property type="entry name" value="LysR_subst-bd"/>
</dbReference>
<dbReference type="InterPro" id="IPR000847">
    <property type="entry name" value="LysR_HTH_N"/>
</dbReference>
<reference evidence="6" key="1">
    <citation type="journal article" date="2014" name="Int. J. Syst. Evol. Microbiol.">
        <title>Complete genome sequence of Corynebacterium casei LMG S-19264T (=DSM 44701T), isolated from a smear-ripened cheese.</title>
        <authorList>
            <consortium name="US DOE Joint Genome Institute (JGI-PGF)"/>
            <person name="Walter F."/>
            <person name="Albersmeier A."/>
            <person name="Kalinowski J."/>
            <person name="Ruckert C."/>
        </authorList>
    </citation>
    <scope>NUCLEOTIDE SEQUENCE</scope>
    <source>
        <strain evidence="6">CGMCC 1.12987</strain>
    </source>
</reference>
<dbReference type="SUPFAM" id="SSF53850">
    <property type="entry name" value="Periplasmic binding protein-like II"/>
    <property type="match status" value="1"/>
</dbReference>
<evidence type="ECO:0000313" key="7">
    <source>
        <dbReference type="Proteomes" id="UP000644756"/>
    </source>
</evidence>
<protein>
    <submittedName>
        <fullName evidence="6">LysR family transcriptional regulator</fullName>
    </submittedName>
</protein>
<dbReference type="Gene3D" id="3.40.190.290">
    <property type="match status" value="1"/>
</dbReference>
<name>A0A917CUQ6_9BACL</name>
<dbReference type="Proteomes" id="UP000644756">
    <property type="component" value="Unassembled WGS sequence"/>
</dbReference>
<keyword evidence="4" id="KW-0804">Transcription</keyword>
<comment type="caution">
    <text evidence="6">The sequence shown here is derived from an EMBL/GenBank/DDBJ whole genome shotgun (WGS) entry which is preliminary data.</text>
</comment>
<dbReference type="GO" id="GO:0005829">
    <property type="term" value="C:cytosol"/>
    <property type="evidence" value="ECO:0007669"/>
    <property type="project" value="TreeGrafter"/>
</dbReference>
<dbReference type="PROSITE" id="PS50931">
    <property type="entry name" value="HTH_LYSR"/>
    <property type="match status" value="1"/>
</dbReference>
<accession>A0A917CUQ6</accession>
<dbReference type="CDD" id="cd05466">
    <property type="entry name" value="PBP2_LTTR_substrate"/>
    <property type="match status" value="1"/>
</dbReference>
<dbReference type="FunFam" id="1.10.10.10:FF:000001">
    <property type="entry name" value="LysR family transcriptional regulator"/>
    <property type="match status" value="1"/>
</dbReference>
<evidence type="ECO:0000256" key="4">
    <source>
        <dbReference type="ARBA" id="ARBA00023163"/>
    </source>
</evidence>
<comment type="similarity">
    <text evidence="1">Belongs to the LysR transcriptional regulatory family.</text>
</comment>
<gene>
    <name evidence="6" type="ORF">GCM10010916_13320</name>
</gene>
<dbReference type="InterPro" id="IPR036390">
    <property type="entry name" value="WH_DNA-bd_sf"/>
</dbReference>
<sequence>MSIAKYEIFSTVIEMGSLTKAAETLHLTQSGVSHAISSLESELGFPLLTRSRSGISLTADGQRILKYIREIIQKNEQIKQEANNIKGLESGTIRIGTFPSVSIQWLPGILKQFQMLYPSIAIKLMEGNYLEVEQWISRGEVDFGFISLPTVDSFETIPLKKDRMLCIVAKDHSLSQKTSIKLEEITDELFIMPKDGCDHDVKRIFKENRIEPKIRFEIALDQAIIAMVQNGLGVSILPEMILTGAADQVHMLTIEQESSRSIALASTSFKNSSPASIKFLDCVRKWIA</sequence>
<dbReference type="Gene3D" id="1.10.10.10">
    <property type="entry name" value="Winged helix-like DNA-binding domain superfamily/Winged helix DNA-binding domain"/>
    <property type="match status" value="1"/>
</dbReference>
<organism evidence="6 7">
    <name type="scientific">Paenibacillus abyssi</name>
    <dbReference type="NCBI Taxonomy" id="1340531"/>
    <lineage>
        <taxon>Bacteria</taxon>
        <taxon>Bacillati</taxon>
        <taxon>Bacillota</taxon>
        <taxon>Bacilli</taxon>
        <taxon>Bacillales</taxon>
        <taxon>Paenibacillaceae</taxon>
        <taxon>Paenibacillus</taxon>
    </lineage>
</organism>
<keyword evidence="7" id="KW-1185">Reference proteome</keyword>
<evidence type="ECO:0000256" key="2">
    <source>
        <dbReference type="ARBA" id="ARBA00023015"/>
    </source>
</evidence>
<dbReference type="PANTHER" id="PTHR30419:SF24">
    <property type="entry name" value="HTH-TYPE TRANSCRIPTIONAL REGULATOR CZCR"/>
    <property type="match status" value="1"/>
</dbReference>
<dbReference type="Pfam" id="PF03466">
    <property type="entry name" value="LysR_substrate"/>
    <property type="match status" value="1"/>
</dbReference>
<reference evidence="6" key="2">
    <citation type="submission" date="2020-09" db="EMBL/GenBank/DDBJ databases">
        <authorList>
            <person name="Sun Q."/>
            <person name="Zhou Y."/>
        </authorList>
    </citation>
    <scope>NUCLEOTIDE SEQUENCE</scope>
    <source>
        <strain evidence="6">CGMCC 1.12987</strain>
    </source>
</reference>
<dbReference type="SUPFAM" id="SSF46785">
    <property type="entry name" value="Winged helix' DNA-binding domain"/>
    <property type="match status" value="1"/>
</dbReference>
<keyword evidence="3" id="KW-0238">DNA-binding</keyword>
<proteinExistence type="inferred from homology"/>